<dbReference type="InterPro" id="IPR011701">
    <property type="entry name" value="MFS"/>
</dbReference>
<dbReference type="Gene3D" id="1.20.1250.20">
    <property type="entry name" value="MFS general substrate transporter like domains"/>
    <property type="match status" value="1"/>
</dbReference>
<evidence type="ECO:0000313" key="8">
    <source>
        <dbReference type="EMBL" id="PSL56920.1"/>
    </source>
</evidence>
<dbReference type="InterPro" id="IPR020846">
    <property type="entry name" value="MFS_dom"/>
</dbReference>
<dbReference type="CDD" id="cd17321">
    <property type="entry name" value="MFS_MMR_MDR_like"/>
    <property type="match status" value="1"/>
</dbReference>
<dbReference type="PANTHER" id="PTHR42718:SF9">
    <property type="entry name" value="MAJOR FACILITATOR SUPERFAMILY MULTIDRUG TRANSPORTER MFSC"/>
    <property type="match status" value="1"/>
</dbReference>
<evidence type="ECO:0000256" key="6">
    <source>
        <dbReference type="SAM" id="Phobius"/>
    </source>
</evidence>
<name>A0A2P8IEQ1_SACCR</name>
<feature type="transmembrane region" description="Helical" evidence="6">
    <location>
        <begin position="47"/>
        <end position="67"/>
    </location>
</feature>
<dbReference type="PANTHER" id="PTHR42718">
    <property type="entry name" value="MAJOR FACILITATOR SUPERFAMILY MULTIDRUG TRANSPORTER MFSC"/>
    <property type="match status" value="1"/>
</dbReference>
<dbReference type="PRINTS" id="PR01035">
    <property type="entry name" value="TCRTETA"/>
</dbReference>
<dbReference type="RefSeq" id="WP_106615453.1">
    <property type="nucleotide sequence ID" value="NZ_PYAX01000003.1"/>
</dbReference>
<dbReference type="InterPro" id="IPR001958">
    <property type="entry name" value="Tet-R_TetA/multi-R_MdtG-like"/>
</dbReference>
<feature type="transmembrane region" description="Helical" evidence="6">
    <location>
        <begin position="196"/>
        <end position="217"/>
    </location>
</feature>
<feature type="transmembrane region" description="Helical" evidence="6">
    <location>
        <begin position="12"/>
        <end position="35"/>
    </location>
</feature>
<keyword evidence="9" id="KW-1185">Reference proteome</keyword>
<comment type="caution">
    <text evidence="8">The sequence shown here is derived from an EMBL/GenBank/DDBJ whole genome shotgun (WGS) entry which is preliminary data.</text>
</comment>
<dbReference type="OrthoDB" id="9812221at2"/>
<feature type="domain" description="Major facilitator superfamily (MFS) profile" evidence="7">
    <location>
        <begin position="13"/>
        <end position="436"/>
    </location>
</feature>
<comment type="subcellular location">
    <subcellularLocation>
        <location evidence="1">Cell membrane</location>
        <topology evidence="1">Multi-pass membrane protein</topology>
    </subcellularLocation>
</comment>
<reference evidence="8 9" key="1">
    <citation type="submission" date="2018-03" db="EMBL/GenBank/DDBJ databases">
        <title>Genomic Encyclopedia of Type Strains, Phase III (KMG-III): the genomes of soil and plant-associated and newly described type strains.</title>
        <authorList>
            <person name="Whitman W."/>
        </authorList>
    </citation>
    <scope>NUCLEOTIDE SEQUENCE [LARGE SCALE GENOMIC DNA]</scope>
    <source>
        <strain evidence="8 9">CGMCC 4.7097</strain>
    </source>
</reference>
<feature type="transmembrane region" description="Helical" evidence="6">
    <location>
        <begin position="384"/>
        <end position="405"/>
    </location>
</feature>
<feature type="transmembrane region" description="Helical" evidence="6">
    <location>
        <begin position="318"/>
        <end position="337"/>
    </location>
</feature>
<accession>A0A2P8IEQ1</accession>
<keyword evidence="4 6" id="KW-1133">Transmembrane helix</keyword>
<dbReference type="InterPro" id="IPR036259">
    <property type="entry name" value="MFS_trans_sf"/>
</dbReference>
<feature type="transmembrane region" description="Helical" evidence="6">
    <location>
        <begin position="79"/>
        <end position="102"/>
    </location>
</feature>
<evidence type="ECO:0000256" key="1">
    <source>
        <dbReference type="ARBA" id="ARBA00004651"/>
    </source>
</evidence>
<feature type="transmembrane region" description="Helical" evidence="6">
    <location>
        <begin position="253"/>
        <end position="278"/>
    </location>
</feature>
<feature type="transmembrane region" description="Helical" evidence="6">
    <location>
        <begin position="108"/>
        <end position="130"/>
    </location>
</feature>
<feature type="transmembrane region" description="Helical" evidence="6">
    <location>
        <begin position="137"/>
        <end position="157"/>
    </location>
</feature>
<evidence type="ECO:0000313" key="9">
    <source>
        <dbReference type="Proteomes" id="UP000241118"/>
    </source>
</evidence>
<feature type="transmembrane region" description="Helical" evidence="6">
    <location>
        <begin position="223"/>
        <end position="241"/>
    </location>
</feature>
<dbReference type="GO" id="GO:0005886">
    <property type="term" value="C:plasma membrane"/>
    <property type="evidence" value="ECO:0007669"/>
    <property type="project" value="UniProtKB-SubCell"/>
</dbReference>
<keyword evidence="5 6" id="KW-0472">Membrane</keyword>
<feature type="transmembrane region" description="Helical" evidence="6">
    <location>
        <begin position="349"/>
        <end position="372"/>
    </location>
</feature>
<dbReference type="Proteomes" id="UP000241118">
    <property type="component" value="Unassembled WGS sequence"/>
</dbReference>
<dbReference type="Pfam" id="PF07690">
    <property type="entry name" value="MFS_1"/>
    <property type="match status" value="1"/>
</dbReference>
<evidence type="ECO:0000259" key="7">
    <source>
        <dbReference type="PROSITE" id="PS50850"/>
    </source>
</evidence>
<keyword evidence="2" id="KW-0813">Transport</keyword>
<gene>
    <name evidence="8" type="ORF">B0I31_103680</name>
</gene>
<dbReference type="PROSITE" id="PS50850">
    <property type="entry name" value="MFS"/>
    <property type="match status" value="1"/>
</dbReference>
<evidence type="ECO:0000256" key="2">
    <source>
        <dbReference type="ARBA" id="ARBA00022448"/>
    </source>
</evidence>
<sequence>MTREAQVRTRWAPVVALAVAMLVVTTEMTVAAVVLPSLGSELDVGPAATAWVLLAYTLPMAAVAIPAGRWVDRADVRSAFLLSLIGVAVASVLTAVAPAFWVLLVGRVLQGVAGSLVLAGYMPIVVAAVRPEQRGRAIGYVITIMTVGGLAGAPLGGLVAGAFGWRAVFLMKLPVLAFALWLGWRSLRGDGRGLPLPDRGLVLEAVLLGGAVTSVLLAFEDRVWLLGIGLVPAVWWGRLPASRPVLTVVRRRLFGLPLLTLSLVSTLAGVMFFLVPYHVADVLGGSPEDVGVALLVFVAGVAALALVSGSLTDRYGPWLVAMAGSVVSALGLGLLMLPVTGLVDLCWRLGVLGVGQGLFNTAMNTLVMAGAPEGMEGAAGGLSATARMVGATVGPAVAALAAGLAGGGEAGFRTGVAVLAAVAVAGVVALAAGRQR</sequence>
<feature type="transmembrane region" description="Helical" evidence="6">
    <location>
        <begin position="163"/>
        <end position="184"/>
    </location>
</feature>
<keyword evidence="3 6" id="KW-0812">Transmembrane</keyword>
<feature type="transmembrane region" description="Helical" evidence="6">
    <location>
        <begin position="290"/>
        <end position="311"/>
    </location>
</feature>
<dbReference type="AlphaFoldDB" id="A0A2P8IEQ1"/>
<dbReference type="SUPFAM" id="SSF103473">
    <property type="entry name" value="MFS general substrate transporter"/>
    <property type="match status" value="1"/>
</dbReference>
<evidence type="ECO:0000256" key="3">
    <source>
        <dbReference type="ARBA" id="ARBA00022692"/>
    </source>
</evidence>
<evidence type="ECO:0000256" key="4">
    <source>
        <dbReference type="ARBA" id="ARBA00022989"/>
    </source>
</evidence>
<dbReference type="EMBL" id="PYAX01000003">
    <property type="protein sequence ID" value="PSL56920.1"/>
    <property type="molecule type" value="Genomic_DNA"/>
</dbReference>
<protein>
    <submittedName>
        <fullName evidence="8">Putative MFS family arabinose efflux permease</fullName>
    </submittedName>
</protein>
<evidence type="ECO:0000256" key="5">
    <source>
        <dbReference type="ARBA" id="ARBA00023136"/>
    </source>
</evidence>
<proteinExistence type="predicted"/>
<organism evidence="8 9">
    <name type="scientific">Saccharothrix carnea</name>
    <dbReference type="NCBI Taxonomy" id="1280637"/>
    <lineage>
        <taxon>Bacteria</taxon>
        <taxon>Bacillati</taxon>
        <taxon>Actinomycetota</taxon>
        <taxon>Actinomycetes</taxon>
        <taxon>Pseudonocardiales</taxon>
        <taxon>Pseudonocardiaceae</taxon>
        <taxon>Saccharothrix</taxon>
    </lineage>
</organism>
<feature type="transmembrane region" description="Helical" evidence="6">
    <location>
        <begin position="411"/>
        <end position="432"/>
    </location>
</feature>
<dbReference type="GO" id="GO:0022857">
    <property type="term" value="F:transmembrane transporter activity"/>
    <property type="evidence" value="ECO:0007669"/>
    <property type="project" value="InterPro"/>
</dbReference>